<keyword evidence="3" id="KW-1185">Reference proteome</keyword>
<feature type="signal peptide" evidence="1">
    <location>
        <begin position="1"/>
        <end position="27"/>
    </location>
</feature>
<evidence type="ECO:0000313" key="2">
    <source>
        <dbReference type="EMBL" id="QIM18020.1"/>
    </source>
</evidence>
<keyword evidence="1" id="KW-0732">Signal</keyword>
<proteinExistence type="predicted"/>
<name>A0ABX6JZ26_9MICO</name>
<reference evidence="2 3" key="1">
    <citation type="submission" date="2020-03" db="EMBL/GenBank/DDBJ databases">
        <title>Leucobacter sp. nov., isolated from beetles.</title>
        <authorList>
            <person name="Hyun D.-W."/>
            <person name="Bae J.-W."/>
        </authorList>
    </citation>
    <scope>NUCLEOTIDE SEQUENCE [LARGE SCALE GENOMIC DNA]</scope>
    <source>
        <strain evidence="2 3">HDW9A</strain>
    </source>
</reference>
<dbReference type="EMBL" id="CP049933">
    <property type="protein sequence ID" value="QIM18020.1"/>
    <property type="molecule type" value="Genomic_DNA"/>
</dbReference>
<accession>A0ABX6JZ26</accession>
<dbReference type="Proteomes" id="UP000503441">
    <property type="component" value="Chromosome"/>
</dbReference>
<protein>
    <recommendedName>
        <fullName evidence="4">Lipoprotein</fullName>
    </recommendedName>
</protein>
<evidence type="ECO:0000313" key="3">
    <source>
        <dbReference type="Proteomes" id="UP000503441"/>
    </source>
</evidence>
<dbReference type="RefSeq" id="WP_166329224.1">
    <property type="nucleotide sequence ID" value="NZ_CP049933.1"/>
</dbReference>
<evidence type="ECO:0000256" key="1">
    <source>
        <dbReference type="SAM" id="SignalP"/>
    </source>
</evidence>
<dbReference type="PROSITE" id="PS51257">
    <property type="entry name" value="PROKAR_LIPOPROTEIN"/>
    <property type="match status" value="1"/>
</dbReference>
<feature type="chain" id="PRO_5045343914" description="Lipoprotein" evidence="1">
    <location>
        <begin position="28"/>
        <end position="129"/>
    </location>
</feature>
<evidence type="ECO:0008006" key="4">
    <source>
        <dbReference type="Google" id="ProtNLM"/>
    </source>
</evidence>
<gene>
    <name evidence="2" type="ORF">G7066_03845</name>
</gene>
<sequence length="129" mass="13841">MKKIRTTAITSAVGVALLLGLTLTGCAPGNNPDVPKGVPTAVATVQGEVSNKASSSDSNWSYSVEVETKKAQDEAITKLKDNGFKVIGKNEQDGTRTYALTNDKEKINVTVVLTKQDKKFLVIYNIVKL</sequence>
<organism evidence="2 3">
    <name type="scientific">Leucobacter coleopterorum</name>
    <dbReference type="NCBI Taxonomy" id="2714933"/>
    <lineage>
        <taxon>Bacteria</taxon>
        <taxon>Bacillati</taxon>
        <taxon>Actinomycetota</taxon>
        <taxon>Actinomycetes</taxon>
        <taxon>Micrococcales</taxon>
        <taxon>Microbacteriaceae</taxon>
        <taxon>Leucobacter</taxon>
    </lineage>
</organism>